<evidence type="ECO:0000259" key="2">
    <source>
        <dbReference type="PROSITE" id="PS50887"/>
    </source>
</evidence>
<sequence>MFLWPYLFQLIPFLLLFYMAIEIYFRDPKNRLHRIAMIMFFLFSSLYFGQFLMNIVPLDYSALMSRYIVLSSSCMIMSVVIYFFGKLKGMSLVHRPIHVISLPPLFGLIVLFWNSPLTEVLVEQNGHWRIERYSVLVQATFAVIVLYTLICILTLLFLTIRAARKNSLSDQEKVRLKVIWRGTLFASLWVILINSLNVVTLQVFNMSMSPVAPYCIVVFALFIRYAMINYNFLSSAIRRYEILFKLSPNGIVLVDELGQMIEANDAYLQIIGVDAENTNWYRKRVTSFIQFEPSSHEATMTEAYVNRKSLLLELQIRNYRNELRSIQLNMDFIEIDGKIWTYMMVNDITQQQEHQEMLFRLAYHDALTGLLNRRRFYELLGETFQQTGAASSQVAVMLIDLDRFKWVNDTFGHSAGDELLITVAERLQAAAPVDAQIARLGGDEFVILLPRLDSEQDVRMLAKRLIEQLNQPVRLNGTSYEVTGSIGVSVARKGDTNPEAIMRCADTAMYEAKKNGRNRFNVHNGSK</sequence>
<feature type="transmembrane region" description="Helical" evidence="1">
    <location>
        <begin position="135"/>
        <end position="158"/>
    </location>
</feature>
<dbReference type="Pfam" id="PF00990">
    <property type="entry name" value="GGDEF"/>
    <property type="match status" value="1"/>
</dbReference>
<dbReference type="SUPFAM" id="SSF55073">
    <property type="entry name" value="Nucleotide cyclase"/>
    <property type="match status" value="1"/>
</dbReference>
<dbReference type="Pfam" id="PF13188">
    <property type="entry name" value="PAS_8"/>
    <property type="match status" value="1"/>
</dbReference>
<dbReference type="Gene3D" id="3.30.450.20">
    <property type="entry name" value="PAS domain"/>
    <property type="match status" value="1"/>
</dbReference>
<name>A0ABY3SGM9_9BACL</name>
<dbReference type="Proteomes" id="UP001649230">
    <property type="component" value="Chromosome"/>
</dbReference>
<dbReference type="InterPro" id="IPR000160">
    <property type="entry name" value="GGDEF_dom"/>
</dbReference>
<dbReference type="RefSeq" id="WP_235118705.1">
    <property type="nucleotide sequence ID" value="NZ_CP090978.1"/>
</dbReference>
<gene>
    <name evidence="3" type="ORF">L0M14_22045</name>
</gene>
<dbReference type="SUPFAM" id="SSF55785">
    <property type="entry name" value="PYP-like sensor domain (PAS domain)"/>
    <property type="match status" value="1"/>
</dbReference>
<dbReference type="InterPro" id="IPR035965">
    <property type="entry name" value="PAS-like_dom_sf"/>
</dbReference>
<keyword evidence="4" id="KW-1185">Reference proteome</keyword>
<feature type="transmembrane region" description="Helical" evidence="1">
    <location>
        <begin position="67"/>
        <end position="85"/>
    </location>
</feature>
<dbReference type="EMBL" id="CP090978">
    <property type="protein sequence ID" value="UJF32361.1"/>
    <property type="molecule type" value="Genomic_DNA"/>
</dbReference>
<dbReference type="InterPro" id="IPR043128">
    <property type="entry name" value="Rev_trsase/Diguanyl_cyclase"/>
</dbReference>
<dbReference type="InterPro" id="IPR029787">
    <property type="entry name" value="Nucleotide_cyclase"/>
</dbReference>
<evidence type="ECO:0000313" key="3">
    <source>
        <dbReference type="EMBL" id="UJF32361.1"/>
    </source>
</evidence>
<reference evidence="3 4" key="1">
    <citation type="journal article" date="2024" name="Int. J. Syst. Evol. Microbiol.">
        <title>Paenibacillus hexagrammi sp. nov., a novel bacterium isolated from the gut content of Hexagrammos agrammus.</title>
        <authorList>
            <person name="Jung H.K."/>
            <person name="Kim D.G."/>
            <person name="Zin H."/>
            <person name="Park J."/>
            <person name="Jung H."/>
            <person name="Kim Y.O."/>
            <person name="Kong H.J."/>
            <person name="Kim J.W."/>
            <person name="Kim Y.S."/>
        </authorList>
    </citation>
    <scope>NUCLEOTIDE SEQUENCE [LARGE SCALE GENOMIC DNA]</scope>
    <source>
        <strain evidence="3 4">YPD9-1</strain>
    </source>
</reference>
<feature type="transmembrane region" description="Helical" evidence="1">
    <location>
        <begin position="6"/>
        <end position="25"/>
    </location>
</feature>
<feature type="transmembrane region" description="Helical" evidence="1">
    <location>
        <begin position="178"/>
        <end position="199"/>
    </location>
</feature>
<feature type="transmembrane region" description="Helical" evidence="1">
    <location>
        <begin position="211"/>
        <end position="233"/>
    </location>
</feature>
<organism evidence="3 4">
    <name type="scientific">Paenibacillus hexagrammi</name>
    <dbReference type="NCBI Taxonomy" id="2908839"/>
    <lineage>
        <taxon>Bacteria</taxon>
        <taxon>Bacillati</taxon>
        <taxon>Bacillota</taxon>
        <taxon>Bacilli</taxon>
        <taxon>Bacillales</taxon>
        <taxon>Paenibacillaceae</taxon>
        <taxon>Paenibacillus</taxon>
    </lineage>
</organism>
<dbReference type="PANTHER" id="PTHR44757:SF2">
    <property type="entry name" value="BIOFILM ARCHITECTURE MAINTENANCE PROTEIN MBAA"/>
    <property type="match status" value="1"/>
</dbReference>
<dbReference type="SMART" id="SM00267">
    <property type="entry name" value="GGDEF"/>
    <property type="match status" value="1"/>
</dbReference>
<proteinExistence type="predicted"/>
<keyword evidence="1" id="KW-0812">Transmembrane</keyword>
<dbReference type="NCBIfam" id="TIGR00254">
    <property type="entry name" value="GGDEF"/>
    <property type="match status" value="1"/>
</dbReference>
<accession>A0ABY3SGM9</accession>
<evidence type="ECO:0000313" key="4">
    <source>
        <dbReference type="Proteomes" id="UP001649230"/>
    </source>
</evidence>
<feature type="domain" description="GGDEF" evidence="2">
    <location>
        <begin position="392"/>
        <end position="525"/>
    </location>
</feature>
<dbReference type="InterPro" id="IPR000014">
    <property type="entry name" value="PAS"/>
</dbReference>
<dbReference type="PROSITE" id="PS50887">
    <property type="entry name" value="GGDEF"/>
    <property type="match status" value="1"/>
</dbReference>
<dbReference type="PANTHER" id="PTHR44757">
    <property type="entry name" value="DIGUANYLATE CYCLASE DGCP"/>
    <property type="match status" value="1"/>
</dbReference>
<dbReference type="Gene3D" id="3.30.70.270">
    <property type="match status" value="1"/>
</dbReference>
<keyword evidence="1" id="KW-0472">Membrane</keyword>
<dbReference type="CDD" id="cd01949">
    <property type="entry name" value="GGDEF"/>
    <property type="match status" value="1"/>
</dbReference>
<evidence type="ECO:0000256" key="1">
    <source>
        <dbReference type="SAM" id="Phobius"/>
    </source>
</evidence>
<dbReference type="InterPro" id="IPR052155">
    <property type="entry name" value="Biofilm_reg_signaling"/>
</dbReference>
<feature type="transmembrane region" description="Helical" evidence="1">
    <location>
        <begin position="37"/>
        <end position="55"/>
    </location>
</feature>
<protein>
    <submittedName>
        <fullName evidence="3">Sensor domain-containing diguanylate cyclase</fullName>
    </submittedName>
</protein>
<feature type="transmembrane region" description="Helical" evidence="1">
    <location>
        <begin position="97"/>
        <end position="115"/>
    </location>
</feature>
<keyword evidence="1" id="KW-1133">Transmembrane helix</keyword>